<dbReference type="PANTHER" id="PTHR37984:SF13">
    <property type="entry name" value="RIBONUCLEASE H"/>
    <property type="match status" value="1"/>
</dbReference>
<dbReference type="PANTHER" id="PTHR37984">
    <property type="entry name" value="PROTEIN CBG26694"/>
    <property type="match status" value="1"/>
</dbReference>
<dbReference type="Pfam" id="PF17919">
    <property type="entry name" value="RT_RNaseH_2"/>
    <property type="match status" value="1"/>
</dbReference>
<proteinExistence type="predicted"/>
<dbReference type="OrthoDB" id="6425558at2759"/>
<dbReference type="AlphaFoldDB" id="A0A0C2MXK6"/>
<evidence type="ECO:0000259" key="1">
    <source>
        <dbReference type="Pfam" id="PF17919"/>
    </source>
</evidence>
<dbReference type="InterPro" id="IPR041577">
    <property type="entry name" value="RT_RNaseH_2"/>
</dbReference>
<organism evidence="2 3">
    <name type="scientific">Thelohanellus kitauei</name>
    <name type="common">Myxosporean</name>
    <dbReference type="NCBI Taxonomy" id="669202"/>
    <lineage>
        <taxon>Eukaryota</taxon>
        <taxon>Metazoa</taxon>
        <taxon>Cnidaria</taxon>
        <taxon>Myxozoa</taxon>
        <taxon>Myxosporea</taxon>
        <taxon>Bivalvulida</taxon>
        <taxon>Platysporina</taxon>
        <taxon>Myxobolidae</taxon>
        <taxon>Thelohanellus</taxon>
    </lineage>
</organism>
<dbReference type="SUPFAM" id="SSF56672">
    <property type="entry name" value="DNA/RNA polymerases"/>
    <property type="match status" value="1"/>
</dbReference>
<name>A0A0C2MXK6_THEKT</name>
<evidence type="ECO:0000313" key="2">
    <source>
        <dbReference type="EMBL" id="KII68915.1"/>
    </source>
</evidence>
<protein>
    <recommendedName>
        <fullName evidence="1">Reverse transcriptase/retrotransposon-derived protein RNase H-like domain-containing protein</fullName>
    </recommendedName>
</protein>
<gene>
    <name evidence="2" type="ORF">RF11_03823</name>
</gene>
<comment type="caution">
    <text evidence="2">The sequence shown here is derived from an EMBL/GenBank/DDBJ whole genome shotgun (WGS) entry which is preliminary data.</text>
</comment>
<dbReference type="InterPro" id="IPR043502">
    <property type="entry name" value="DNA/RNA_pol_sf"/>
</dbReference>
<reference evidence="2 3" key="1">
    <citation type="journal article" date="2014" name="Genome Biol. Evol.">
        <title>The genome of the myxosporean Thelohanellus kitauei shows adaptations to nutrient acquisition within its fish host.</title>
        <authorList>
            <person name="Yang Y."/>
            <person name="Xiong J."/>
            <person name="Zhou Z."/>
            <person name="Huo F."/>
            <person name="Miao W."/>
            <person name="Ran C."/>
            <person name="Liu Y."/>
            <person name="Zhang J."/>
            <person name="Feng J."/>
            <person name="Wang M."/>
            <person name="Wang M."/>
            <person name="Wang L."/>
            <person name="Yao B."/>
        </authorList>
    </citation>
    <scope>NUCLEOTIDE SEQUENCE [LARGE SCALE GENOMIC DNA]</scope>
    <source>
        <strain evidence="2">Wuqing</strain>
    </source>
</reference>
<dbReference type="InterPro" id="IPR050951">
    <property type="entry name" value="Retrovirus_Pol_polyprotein"/>
</dbReference>
<accession>A0A0C2MXK6</accession>
<keyword evidence="3" id="KW-1185">Reference proteome</keyword>
<feature type="domain" description="Reverse transcriptase/retrotransposon-derived protein RNase H-like" evidence="1">
    <location>
        <begin position="4"/>
        <end position="63"/>
    </location>
</feature>
<dbReference type="EMBL" id="JWZT01002668">
    <property type="protein sequence ID" value="KII68915.1"/>
    <property type="molecule type" value="Genomic_DNA"/>
</dbReference>
<dbReference type="Proteomes" id="UP000031668">
    <property type="component" value="Unassembled WGS sequence"/>
</dbReference>
<sequence>MQAAVEEKGNTYHFDPNLPLTVATDASCDGTRTILSHVAKNGFVRHIAFASRDLTSAEKNYLRSRRSTFRDDFSIWPEVAIVSSATSQESIEEKRKIYARMSIPS</sequence>
<evidence type="ECO:0000313" key="3">
    <source>
        <dbReference type="Proteomes" id="UP000031668"/>
    </source>
</evidence>